<feature type="compositionally biased region" description="Low complexity" evidence="21">
    <location>
        <begin position="522"/>
        <end position="534"/>
    </location>
</feature>
<dbReference type="CDD" id="cd01647">
    <property type="entry name" value="RT_LTR"/>
    <property type="match status" value="1"/>
</dbReference>
<dbReference type="OrthoDB" id="3192989at2759"/>
<evidence type="ECO:0000256" key="18">
    <source>
        <dbReference type="ARBA" id="ARBA00023125"/>
    </source>
</evidence>
<keyword evidence="6" id="KW-0479">Metal-binding</keyword>
<feature type="region of interest" description="Disordered" evidence="21">
    <location>
        <begin position="510"/>
        <end position="534"/>
    </location>
</feature>
<evidence type="ECO:0000256" key="13">
    <source>
        <dbReference type="ARBA" id="ARBA00022918"/>
    </source>
</evidence>
<dbReference type="InterPro" id="IPR040521">
    <property type="entry name" value="KDZ"/>
</dbReference>
<feature type="compositionally biased region" description="Acidic residues" evidence="21">
    <location>
        <begin position="3172"/>
        <end position="3186"/>
    </location>
</feature>
<comment type="cofactor">
    <cofactor evidence="1">
        <name>Fe(2+)</name>
        <dbReference type="ChEBI" id="CHEBI:29033"/>
    </cofactor>
</comment>
<dbReference type="InterPro" id="IPR043502">
    <property type="entry name" value="DNA/RNA_pol_sf"/>
</dbReference>
<dbReference type="Pfam" id="PF17921">
    <property type="entry name" value="Integrase_H2C2"/>
    <property type="match status" value="1"/>
</dbReference>
<dbReference type="Pfam" id="PF18803">
    <property type="entry name" value="CxC2"/>
    <property type="match status" value="1"/>
</dbReference>
<reference evidence="24 25" key="1">
    <citation type="journal article" date="2018" name="Sci. Rep.">
        <title>Genome sequence of the cauliflower mushroom Sparassis crispa (Hanabiratake) and its association with beneficial usage.</title>
        <authorList>
            <person name="Kiyama R."/>
            <person name="Furutani Y."/>
            <person name="Kawaguchi K."/>
            <person name="Nakanishi T."/>
        </authorList>
    </citation>
    <scope>NUCLEOTIDE SEQUENCE [LARGE SCALE GENOMIC DNA]</scope>
</reference>
<dbReference type="GO" id="GO:0005634">
    <property type="term" value="C:nucleus"/>
    <property type="evidence" value="ECO:0007669"/>
    <property type="project" value="UniProtKB-ARBA"/>
</dbReference>
<keyword evidence="18" id="KW-0238">DNA-binding</keyword>
<dbReference type="Gene3D" id="1.10.340.70">
    <property type="match status" value="1"/>
</dbReference>
<keyword evidence="15" id="KW-0223">Dioxygenase</keyword>
<dbReference type="PROSITE" id="PS50878">
    <property type="entry name" value="RT_POL"/>
    <property type="match status" value="1"/>
</dbReference>
<protein>
    <submittedName>
        <fullName evidence="24">Uncharacterized protein</fullName>
    </submittedName>
</protein>
<dbReference type="GO" id="GO:0051213">
    <property type="term" value="F:dioxygenase activity"/>
    <property type="evidence" value="ECO:0007669"/>
    <property type="project" value="UniProtKB-KW"/>
</dbReference>
<gene>
    <name evidence="24" type="ORF">SCP_0501850</name>
</gene>
<keyword evidence="7" id="KW-0064">Aspartyl protease</keyword>
<evidence type="ECO:0000313" key="24">
    <source>
        <dbReference type="EMBL" id="GBE83138.1"/>
    </source>
</evidence>
<evidence type="ECO:0000256" key="10">
    <source>
        <dbReference type="ARBA" id="ARBA00022842"/>
    </source>
</evidence>
<dbReference type="Pfam" id="PF03732">
    <property type="entry name" value="Retrotrans_gag"/>
    <property type="match status" value="1"/>
</dbReference>
<dbReference type="GO" id="GO:0006508">
    <property type="term" value="P:proteolysis"/>
    <property type="evidence" value="ECO:0007669"/>
    <property type="project" value="UniProtKB-KW"/>
</dbReference>
<dbReference type="Gene3D" id="2.40.70.10">
    <property type="entry name" value="Acid Proteases"/>
    <property type="match status" value="1"/>
</dbReference>
<keyword evidence="9" id="KW-0378">Hydrolase</keyword>
<dbReference type="InParanoid" id="A0A401GLS9"/>
<dbReference type="InterPro" id="IPR021109">
    <property type="entry name" value="Peptidase_aspartic_dom_sf"/>
</dbReference>
<dbReference type="GO" id="GO:0003677">
    <property type="term" value="F:DNA binding"/>
    <property type="evidence" value="ECO:0007669"/>
    <property type="project" value="UniProtKB-KW"/>
</dbReference>
<keyword evidence="11" id="KW-0694">RNA-binding</keyword>
<evidence type="ECO:0000256" key="16">
    <source>
        <dbReference type="ARBA" id="ARBA00023002"/>
    </source>
</evidence>
<keyword evidence="20" id="KW-0511">Multifunctional enzyme</keyword>
<keyword evidence="12" id="KW-0229">DNA integration</keyword>
<feature type="compositionally biased region" description="Acidic residues" evidence="21">
    <location>
        <begin position="722"/>
        <end position="732"/>
    </location>
</feature>
<dbReference type="Gene3D" id="3.10.10.10">
    <property type="entry name" value="HIV Type 1 Reverse Transcriptase, subunit A, domain 1"/>
    <property type="match status" value="1"/>
</dbReference>
<dbReference type="GO" id="GO:0015074">
    <property type="term" value="P:DNA integration"/>
    <property type="evidence" value="ECO:0007669"/>
    <property type="project" value="UniProtKB-KW"/>
</dbReference>
<keyword evidence="4" id="KW-0548">Nucleotidyltransferase</keyword>
<dbReference type="CDD" id="cd19757">
    <property type="entry name" value="Bbox1"/>
    <property type="match status" value="1"/>
</dbReference>
<keyword evidence="25" id="KW-1185">Reference proteome</keyword>
<dbReference type="InterPro" id="IPR005162">
    <property type="entry name" value="Retrotrans_gag_dom"/>
</dbReference>
<evidence type="ECO:0000256" key="15">
    <source>
        <dbReference type="ARBA" id="ARBA00022964"/>
    </source>
</evidence>
<sequence>MQADECILFFAILAPPTFSPASASQPPEPAIHLIKMSNLSPMPLTDQIAGVLELMFRQKLHLATHAAHSAPSIEVPPSMPSALLLECNGIADALVKAIRNPVRLQWDIDRYCDSLSIQPTGQNEVLEAELERKWPPPFGESKIRIDQPATLVDMHGHILAWILPRVLIPDRQTKMLQATRALHLAIAASKPSSTTASWRHNPLYFLPPEECAQFPAGSLCLSPGWFQQVREHMESGRLETSASLKLEGGRSWLRDIHDSSALLGAILAVVHPTLYAAGRQYLGLIQQDPELREMVLNWSSPFNALQVIANRETPFHRDSKTRYTFYDLLATLGNYTCTWLKFPAMRVAIDYSPGTVIAFCGKAIHHGVTRADGERLIYAYFMREGVQNRLGILAPHWMQASYYASHIGMCTRDIMPKTDGDENTMQGMETVDGSFIGRTKLAEVMAKSQGVVITDGSVWLADLKVGRDGGEMCSVEKLCNKSRLVVDLDDKVEFVTKVAKQTTRGVRYVDVPLPMPTGSNVPSPSKSPSKAPASGSLFNLDDGDVLGNIGVPIQLDPAARKTKVGFMRDWIPHRDDYLHAIVEMEAPPEPRNCAECKVGEGRWRCLDCMGRPLTCTDCCRNGHQRAPFHRIEHWQGQYFEPASLYRVGICIHLGHGGDPCPLGAFTAHNNPAPVVAPGSNFWNASNEDLNAHDGEVSDDGEVPFNFAPLAGTLDGEARQTDDAPDPTWEEDVPPVLSWPPRHDSYRNQIIVIVDISGIHHIGVDWCQCEMAVERDMQLLQMGLYPGTVKDPHTTFTFAVLNDFLLENKECKTAALNYYSKLKWVTSNTFPGTVPISDRYRELMRVSRQWRQLKYRKWHGFSHDALRPVEKGGLAIFCPACPQPGLNLPFDWQADPVQWKFKRGFVMDGNFSAEHMKMKHPEEDVALSDGQAFMVGQEDYKAHLAVAMESHQRSTCHEHRAVNQANVDCANLDATGIGATACVRHGFFVPHTVVDFQKGERQMNMDYSLSNVLLTLTGITLILVMYDIMCQYGVHVRKFFRHSAYLRMPFELNIDQGIGLFHVHGHQDCCFQRFSPNFIVGAGMVDGEVIETLWAPTNEVSGSTRGMTRAHCQEVLDDHMNDSNWKKTTRMVPTLMTKWKCVLLGFPRSKESFEALSAFTDEEVLEAWQKEYDDAMEARQNDLKIMDTFNVQLRKAQGKDLTQLRLAGEESAKGLEKGTARWLSTGLKIQEAQLKLVNDIHKAGQNTSVAEDLTLECHQRLEVSILTFQRRSEKFMGRLEDVPAMEDRDDGALWDSLDENPFQIHPEDAEYGEDAIPPERASLNLPSQIGFVAAIANGLQTLVAQELELRKGLMNDILHELRMALGLKSYLYRKRATQGNLSTLDLNFINPTALPKQYIDLLPSQAEWDAQRNVHVLNGRPLLIRPDQHIDHPSGDYEAGLPHNVGGLVLSHIADSGIPISYPGERPDAPWNPPVQDPVPQPILAPIISDYIPPMATVTMDEGRHHVSQKELGFRKPEIFNGSDRSKLREFINQCKNYMAGNSHVYQEDNQKITFVLSHMQGGTAGSWAQSFIETELTNDDFLSYGSWRDFIASVNKAFGDENIEETARTLLRNIKQGTRTADDYIAEFRSLESKAKLEDAGNIEYFKWGLNDPLRQRIYGMESMPKTLDKWYEYASRFDNQWRSAQIFKRGATTTTRGKGRSVHRPYYSASAKDPNAMDVDRVNISRLSPDERQKRMKEGLCFLCGKKGHIANDRQFHPQSGSFTRARTIQPGLDTDTITWIKKMREDLAQKKETSKEETREEQIAYVRNVFNDMTDEERTQLAETFMNIRFAEENDFIRWELPKPITVMNADGTPNQMGTITHCTWKMMKIGGRKTLTRFLLTGIGKENILLGMPWLKRLNPMINWETGDFWFGKDAKWPPKPTVEDAPDKEVSIFKEDGLPELITTETSPTSFGHSESIREIMTDNAERGELPAVRNDTELDDLPSESPMDQLGDDDLVISYIAGEPVIGIFEPIRKESPLTNEETETAVFTIRRGPAIGRMTHSTRFPLFCNAQNTVFYKPSGKSQELAQQAHKEASAVDKPKTVEELVPNYLHDLKSVFEKKAAERFPETRPWDHAIDLKPDFIPRDCKVYPLSLKEQGAMDDFLEENLRKGYIRPSKSPMASPFFFVGKKDGALRPCQDYRYLNEGTVKNAYPLPLISDLMDQFKGASIFTKMDLRSGYNNVRIKDGDQWKGAFKTNRGLFEPMVMFFGLCNSPATFQMMMNALFKDMIDEGWIVIYMDDILIFSNDLEEHHVRTRHVLQRLKDNDLFLKPEKCFFDVKEVEFLGMIIRENYIGMDPIKLKGIAEWPEPSTVKGVRSFLGFGNFYRKFIANFSDIAKPLTNLTRTAAGSPPFEWTTECQTAFDTLKQRFSTAPVLLLPDKAKPFIVESDASKFATGAVLRQADINGDLHPCAYISQTLNPAERNYEIYDRELLGIIRALAEWRHYLEGSPHPVEVRSDHKNLTYFRTAQKLNRRQARWSLKLSQFDLHLIHVPGTQMIQSDALSRRNGLDDSESDNEDRVLLPNALFVRSISPTLFDEIRNYAAKDLIVHEALEAIAHKGPFPMKSSLSDWEVRDGVILYKGKIYVPPSETLRRDLVRLHHDSPAMGHPGKFNTLELLRREFWWPGMYTFVYNYVEGCAACQQMKPNTHPTRIPLEPIPADPHALPFSCCTTDFITDLPISNGFDSIMVVVDHDLTKGVILTPCLKTITAEGTAKIFHDKVYSRFGLPDRIISDRGPQYASKVFQELNRLLQIRSSMSTAYHPQTDGETERVNQELEIYLRLYCGNNPETWADRLPDLEFCHNTREHSARKMSPFRIMMGYEPRGLPSVFPSTNIPSVESRLDMLQKIRLEALAMHELARQQMADRVRQGSPKFTLGQKVWLDSRNLKVNYASRKIAPKREGPFEIVEVIGPANYRLKLPKTWRVHSVFHAALLSPYRENDIHGPNYMNPPPDVIDNEEEYEVEAILNHKTYRGHLSWSIRGFKIQSKQTIAQHKKRDTQQQAQAAESQPLVSRIGLHTVTTQADVALSEDQTGALDSTTGEIQESTHLLDDSGVTFPSAGDLDSPDSPEGSHCADQSSPAQSVFDDDVIPNDIPDELGAAANDGNPSREDATVNGAESDVHAAGGQDEDANAAGGQDEDAQEHARLLEDDSGLAPAFREQPPVRLAYLDAVLGNVFGSSTVAASEQSLNTYLDVIKLCGCLPTYPKPARSLVTAKWRLGLDVESYFERIAICTVCYKPYTSDEIATLAAPNCTTRRCKGIAYRPYASLIKALCRFALRPNFVKNLIDPTTLRHRPIPTYELMSDIHDAEHYGTLEVGTKRVVNQNGEVSDVEVSEGTRRRLLECDVGLSFTINVDWFGITDNRPHSAGGVYLTINNLHRSVRFLQQNVHLATVIPGLKEPSLEQLNYSLDPLVKEMHLLNTADKFCPIFKAA</sequence>
<feature type="domain" description="Reverse transcriptase" evidence="22">
    <location>
        <begin position="2153"/>
        <end position="2333"/>
    </location>
</feature>
<accession>A0A401GLS9</accession>
<dbReference type="InterPro" id="IPR041457">
    <property type="entry name" value="CxC2_KDZ-assoc"/>
</dbReference>
<dbReference type="GO" id="GO:0004190">
    <property type="term" value="F:aspartic-type endopeptidase activity"/>
    <property type="evidence" value="ECO:0007669"/>
    <property type="project" value="UniProtKB-KW"/>
</dbReference>
<evidence type="ECO:0000256" key="14">
    <source>
        <dbReference type="ARBA" id="ARBA00022932"/>
    </source>
</evidence>
<feature type="region of interest" description="Disordered" evidence="21">
    <location>
        <begin position="714"/>
        <end position="734"/>
    </location>
</feature>
<keyword evidence="2" id="KW-0645">Protease</keyword>
<dbReference type="GO" id="GO:0006310">
    <property type="term" value="P:DNA recombination"/>
    <property type="evidence" value="ECO:0007669"/>
    <property type="project" value="UniProtKB-KW"/>
</dbReference>
<dbReference type="Gene3D" id="3.10.20.370">
    <property type="match status" value="1"/>
</dbReference>
<comment type="caution">
    <text evidence="24">The sequence shown here is derived from an EMBL/GenBank/DDBJ whole genome shotgun (WGS) entry which is preliminary data.</text>
</comment>
<dbReference type="Pfam" id="PF24626">
    <property type="entry name" value="SH3_Tf2-1"/>
    <property type="match status" value="1"/>
</dbReference>
<evidence type="ECO:0000256" key="12">
    <source>
        <dbReference type="ARBA" id="ARBA00022908"/>
    </source>
</evidence>
<dbReference type="Gene3D" id="3.30.420.10">
    <property type="entry name" value="Ribonuclease H-like superfamily/Ribonuclease H"/>
    <property type="match status" value="1"/>
</dbReference>
<dbReference type="STRING" id="139825.A0A401GLS9"/>
<evidence type="ECO:0000256" key="4">
    <source>
        <dbReference type="ARBA" id="ARBA00022695"/>
    </source>
</evidence>
<dbReference type="SUPFAM" id="SSF54160">
    <property type="entry name" value="Chromo domain-like"/>
    <property type="match status" value="1"/>
</dbReference>
<dbReference type="GO" id="GO:0004519">
    <property type="term" value="F:endonuclease activity"/>
    <property type="evidence" value="ECO:0007669"/>
    <property type="project" value="UniProtKB-KW"/>
</dbReference>
<feature type="region of interest" description="Disordered" evidence="21">
    <location>
        <begin position="3097"/>
        <end position="3188"/>
    </location>
</feature>
<dbReference type="InterPro" id="IPR056924">
    <property type="entry name" value="SH3_Tf2-1"/>
</dbReference>
<dbReference type="PANTHER" id="PTHR37984:SF5">
    <property type="entry name" value="PROTEIN NYNRIN-LIKE"/>
    <property type="match status" value="1"/>
</dbReference>
<evidence type="ECO:0000256" key="17">
    <source>
        <dbReference type="ARBA" id="ARBA00023004"/>
    </source>
</evidence>
<dbReference type="InterPro" id="IPR036397">
    <property type="entry name" value="RNaseH_sf"/>
</dbReference>
<evidence type="ECO:0000256" key="7">
    <source>
        <dbReference type="ARBA" id="ARBA00022750"/>
    </source>
</evidence>
<dbReference type="GO" id="GO:0003887">
    <property type="term" value="F:DNA-directed DNA polymerase activity"/>
    <property type="evidence" value="ECO:0007669"/>
    <property type="project" value="UniProtKB-KW"/>
</dbReference>
<dbReference type="Pfam" id="PF17919">
    <property type="entry name" value="RT_RNaseH_2"/>
    <property type="match status" value="1"/>
</dbReference>
<keyword evidence="8" id="KW-0255">Endonuclease</keyword>
<dbReference type="Gene3D" id="3.60.130.30">
    <property type="match status" value="1"/>
</dbReference>
<dbReference type="InterPro" id="IPR012337">
    <property type="entry name" value="RNaseH-like_sf"/>
</dbReference>
<evidence type="ECO:0000256" key="5">
    <source>
        <dbReference type="ARBA" id="ARBA00022722"/>
    </source>
</evidence>
<evidence type="ECO:0000256" key="1">
    <source>
        <dbReference type="ARBA" id="ARBA00001954"/>
    </source>
</evidence>
<name>A0A401GLS9_9APHY</name>
<keyword evidence="10" id="KW-0460">Magnesium</keyword>
<dbReference type="Proteomes" id="UP000287166">
    <property type="component" value="Unassembled WGS sequence"/>
</dbReference>
<feature type="compositionally biased region" description="Acidic residues" evidence="21">
    <location>
        <begin position="3130"/>
        <end position="3141"/>
    </location>
</feature>
<dbReference type="InterPro" id="IPR001584">
    <property type="entry name" value="Integrase_cat-core"/>
</dbReference>
<dbReference type="PROSITE" id="PS50994">
    <property type="entry name" value="INTEGRASE"/>
    <property type="match status" value="1"/>
</dbReference>
<dbReference type="Gene3D" id="3.30.70.270">
    <property type="match status" value="2"/>
</dbReference>
<organism evidence="24 25">
    <name type="scientific">Sparassis crispa</name>
    <dbReference type="NCBI Taxonomy" id="139825"/>
    <lineage>
        <taxon>Eukaryota</taxon>
        <taxon>Fungi</taxon>
        <taxon>Dikarya</taxon>
        <taxon>Basidiomycota</taxon>
        <taxon>Agaricomycotina</taxon>
        <taxon>Agaricomycetes</taxon>
        <taxon>Polyporales</taxon>
        <taxon>Sparassidaceae</taxon>
        <taxon>Sparassis</taxon>
    </lineage>
</organism>
<dbReference type="GO" id="GO:0046872">
    <property type="term" value="F:metal ion binding"/>
    <property type="evidence" value="ECO:0007669"/>
    <property type="project" value="UniProtKB-KW"/>
</dbReference>
<evidence type="ECO:0000256" key="21">
    <source>
        <dbReference type="SAM" id="MobiDB-lite"/>
    </source>
</evidence>
<dbReference type="CDD" id="cd00303">
    <property type="entry name" value="retropepsin_like"/>
    <property type="match status" value="1"/>
</dbReference>
<dbReference type="InterPro" id="IPR000477">
    <property type="entry name" value="RT_dom"/>
</dbReference>
<evidence type="ECO:0000256" key="20">
    <source>
        <dbReference type="ARBA" id="ARBA00023268"/>
    </source>
</evidence>
<keyword evidence="16" id="KW-0560">Oxidoreductase</keyword>
<evidence type="ECO:0000256" key="3">
    <source>
        <dbReference type="ARBA" id="ARBA00022679"/>
    </source>
</evidence>
<dbReference type="GO" id="GO:0003723">
    <property type="term" value="F:RNA binding"/>
    <property type="evidence" value="ECO:0007669"/>
    <property type="project" value="UniProtKB-KW"/>
</dbReference>
<keyword evidence="5" id="KW-0540">Nuclease</keyword>
<dbReference type="InterPro" id="IPR016197">
    <property type="entry name" value="Chromo-like_dom_sf"/>
</dbReference>
<dbReference type="Pfam" id="PF18758">
    <property type="entry name" value="KDZ"/>
    <property type="match status" value="1"/>
</dbReference>
<dbReference type="InterPro" id="IPR024779">
    <property type="entry name" value="2OGFeDO_JBP1/TET_oxygenase_dom"/>
</dbReference>
<keyword evidence="17" id="KW-0408">Iron</keyword>
<keyword evidence="14" id="KW-0239">DNA-directed DNA polymerase</keyword>
<dbReference type="InterPro" id="IPR050951">
    <property type="entry name" value="Retrovirus_Pol_polyprotein"/>
</dbReference>
<dbReference type="InterPro" id="IPR041577">
    <property type="entry name" value="RT_RNaseH_2"/>
</dbReference>
<proteinExistence type="predicted"/>
<keyword evidence="3" id="KW-0808">Transferase</keyword>
<feature type="domain" description="Integrase catalytic" evidence="23">
    <location>
        <begin position="2707"/>
        <end position="2867"/>
    </location>
</feature>
<evidence type="ECO:0000256" key="11">
    <source>
        <dbReference type="ARBA" id="ARBA00022884"/>
    </source>
</evidence>
<dbReference type="FunFam" id="3.30.70.270:FF:000020">
    <property type="entry name" value="Transposon Tf2-6 polyprotein-like Protein"/>
    <property type="match status" value="1"/>
</dbReference>
<dbReference type="SUPFAM" id="SSF53098">
    <property type="entry name" value="Ribonuclease H-like"/>
    <property type="match status" value="1"/>
</dbReference>
<dbReference type="PANTHER" id="PTHR37984">
    <property type="entry name" value="PROTEIN CBG26694"/>
    <property type="match status" value="1"/>
</dbReference>
<dbReference type="Pfam" id="PF12851">
    <property type="entry name" value="Tet_JBP"/>
    <property type="match status" value="1"/>
</dbReference>
<dbReference type="FunFam" id="3.10.20.370:FF:000001">
    <property type="entry name" value="Retrovirus-related Pol polyprotein from transposon 17.6-like protein"/>
    <property type="match status" value="1"/>
</dbReference>
<dbReference type="InterPro" id="IPR043128">
    <property type="entry name" value="Rev_trsase/Diguanyl_cyclase"/>
</dbReference>
<dbReference type="CDD" id="cd09274">
    <property type="entry name" value="RNase_HI_RT_Ty3"/>
    <property type="match status" value="1"/>
</dbReference>
<evidence type="ECO:0000256" key="6">
    <source>
        <dbReference type="ARBA" id="ARBA00022723"/>
    </source>
</evidence>
<dbReference type="GO" id="GO:0003964">
    <property type="term" value="F:RNA-directed DNA polymerase activity"/>
    <property type="evidence" value="ECO:0007669"/>
    <property type="project" value="UniProtKB-KW"/>
</dbReference>
<keyword evidence="19" id="KW-0233">DNA recombination</keyword>
<dbReference type="InterPro" id="IPR041588">
    <property type="entry name" value="Integrase_H2C2"/>
</dbReference>
<dbReference type="Pfam" id="PF00665">
    <property type="entry name" value="rve"/>
    <property type="match status" value="1"/>
</dbReference>
<evidence type="ECO:0000259" key="22">
    <source>
        <dbReference type="PROSITE" id="PS50878"/>
    </source>
</evidence>
<dbReference type="RefSeq" id="XP_027614051.1">
    <property type="nucleotide sequence ID" value="XM_027758250.1"/>
</dbReference>
<keyword evidence="13" id="KW-0695">RNA-directed DNA polymerase</keyword>
<evidence type="ECO:0000259" key="23">
    <source>
        <dbReference type="PROSITE" id="PS50994"/>
    </source>
</evidence>
<dbReference type="Pfam" id="PF00078">
    <property type="entry name" value="RVT_1"/>
    <property type="match status" value="1"/>
</dbReference>
<evidence type="ECO:0000256" key="2">
    <source>
        <dbReference type="ARBA" id="ARBA00022670"/>
    </source>
</evidence>
<evidence type="ECO:0000256" key="9">
    <source>
        <dbReference type="ARBA" id="ARBA00022801"/>
    </source>
</evidence>
<evidence type="ECO:0000256" key="19">
    <source>
        <dbReference type="ARBA" id="ARBA00023172"/>
    </source>
</evidence>
<dbReference type="GeneID" id="38780055"/>
<dbReference type="SUPFAM" id="SSF56672">
    <property type="entry name" value="DNA/RNA polymerases"/>
    <property type="match status" value="1"/>
</dbReference>
<dbReference type="EMBL" id="BFAD01000005">
    <property type="protein sequence ID" value="GBE83138.1"/>
    <property type="molecule type" value="Genomic_DNA"/>
</dbReference>
<evidence type="ECO:0000256" key="8">
    <source>
        <dbReference type="ARBA" id="ARBA00022759"/>
    </source>
</evidence>
<evidence type="ECO:0000313" key="25">
    <source>
        <dbReference type="Proteomes" id="UP000287166"/>
    </source>
</evidence>